<feature type="region of interest" description="Disordered" evidence="1">
    <location>
        <begin position="1"/>
        <end position="39"/>
    </location>
</feature>
<dbReference type="EMBL" id="NBTZ01000137">
    <property type="protein sequence ID" value="OTP68142.1"/>
    <property type="molecule type" value="Genomic_DNA"/>
</dbReference>
<accession>A0A242MAB2</accession>
<reference evidence="2 3" key="1">
    <citation type="submission" date="2017-03" db="EMBL/GenBank/DDBJ databases">
        <title>Genome analysis of strain PAMC 26577.</title>
        <authorList>
            <person name="Oh H.-M."/>
            <person name="Yang J.-A."/>
        </authorList>
    </citation>
    <scope>NUCLEOTIDE SEQUENCE [LARGE SCALE GENOMIC DNA]</scope>
    <source>
        <strain evidence="2 3">PAMC 26577</strain>
    </source>
</reference>
<evidence type="ECO:0000313" key="3">
    <source>
        <dbReference type="Proteomes" id="UP000195221"/>
    </source>
</evidence>
<organism evidence="2 3">
    <name type="scientific">Caballeronia sordidicola</name>
    <name type="common">Burkholderia sordidicola</name>
    <dbReference type="NCBI Taxonomy" id="196367"/>
    <lineage>
        <taxon>Bacteria</taxon>
        <taxon>Pseudomonadati</taxon>
        <taxon>Pseudomonadota</taxon>
        <taxon>Betaproteobacteria</taxon>
        <taxon>Burkholderiales</taxon>
        <taxon>Burkholderiaceae</taxon>
        <taxon>Caballeronia</taxon>
    </lineage>
</organism>
<gene>
    <name evidence="2" type="ORF">PAMC26577_34675</name>
</gene>
<evidence type="ECO:0000256" key="1">
    <source>
        <dbReference type="SAM" id="MobiDB-lite"/>
    </source>
</evidence>
<proteinExistence type="predicted"/>
<dbReference type="Proteomes" id="UP000195221">
    <property type="component" value="Unassembled WGS sequence"/>
</dbReference>
<protein>
    <submittedName>
        <fullName evidence="2">Uncharacterized protein</fullName>
    </submittedName>
</protein>
<sequence>MKPGLSVRAAQQATQSIAKNKEDGVHDTQTQACIRPGKA</sequence>
<comment type="caution">
    <text evidence="2">The sequence shown here is derived from an EMBL/GenBank/DDBJ whole genome shotgun (WGS) entry which is preliminary data.</text>
</comment>
<feature type="compositionally biased region" description="Polar residues" evidence="1">
    <location>
        <begin position="9"/>
        <end position="18"/>
    </location>
</feature>
<dbReference type="AlphaFoldDB" id="A0A242MAB2"/>
<name>A0A242MAB2_CABSO</name>
<evidence type="ECO:0000313" key="2">
    <source>
        <dbReference type="EMBL" id="OTP68142.1"/>
    </source>
</evidence>